<dbReference type="EMBL" id="CP133619">
    <property type="protein sequence ID" value="WMV41440.1"/>
    <property type="molecule type" value="Genomic_DNA"/>
</dbReference>
<accession>A0AAF0U8T0</accession>
<name>A0AAF0U8T0_SOLVR</name>
<keyword evidence="2" id="KW-1185">Reference proteome</keyword>
<organism evidence="1 2">
    <name type="scientific">Solanum verrucosum</name>
    <dbReference type="NCBI Taxonomy" id="315347"/>
    <lineage>
        <taxon>Eukaryota</taxon>
        <taxon>Viridiplantae</taxon>
        <taxon>Streptophyta</taxon>
        <taxon>Embryophyta</taxon>
        <taxon>Tracheophyta</taxon>
        <taxon>Spermatophyta</taxon>
        <taxon>Magnoliopsida</taxon>
        <taxon>eudicotyledons</taxon>
        <taxon>Gunneridae</taxon>
        <taxon>Pentapetalae</taxon>
        <taxon>asterids</taxon>
        <taxon>lamiids</taxon>
        <taxon>Solanales</taxon>
        <taxon>Solanaceae</taxon>
        <taxon>Solanoideae</taxon>
        <taxon>Solaneae</taxon>
        <taxon>Solanum</taxon>
    </lineage>
</organism>
<proteinExistence type="predicted"/>
<dbReference type="Proteomes" id="UP001234989">
    <property type="component" value="Chromosome 8"/>
</dbReference>
<reference evidence="1" key="1">
    <citation type="submission" date="2023-08" db="EMBL/GenBank/DDBJ databases">
        <title>A de novo genome assembly of Solanum verrucosum Schlechtendal, a Mexican diploid species geographically isolated from the other diploid A-genome species in potato relatives.</title>
        <authorList>
            <person name="Hosaka K."/>
        </authorList>
    </citation>
    <scope>NUCLEOTIDE SEQUENCE</scope>
    <source>
        <tissue evidence="1">Young leaves</tissue>
    </source>
</reference>
<protein>
    <submittedName>
        <fullName evidence="1">Uncharacterized protein</fullName>
    </submittedName>
</protein>
<evidence type="ECO:0000313" key="1">
    <source>
        <dbReference type="EMBL" id="WMV41440.1"/>
    </source>
</evidence>
<sequence length="29" mass="3333">MKLKLAVILEVRKVLVVAVMQEVILRNNI</sequence>
<dbReference type="AlphaFoldDB" id="A0AAF0U8T0"/>
<evidence type="ECO:0000313" key="2">
    <source>
        <dbReference type="Proteomes" id="UP001234989"/>
    </source>
</evidence>
<gene>
    <name evidence="1" type="ORF">MTR67_034825</name>
</gene>